<reference evidence="2 3" key="1">
    <citation type="journal article" date="2013" name="Int. J. Syst. Evol. Microbiol.">
        <title>Roseomonas aerophila sp. nov., isolated from air.</title>
        <authorList>
            <person name="Kim S.J."/>
            <person name="Weon H.Y."/>
            <person name="Ahn J.H."/>
            <person name="Hong S.B."/>
            <person name="Seok S.J."/>
            <person name="Whang K.S."/>
            <person name="Kwon S.W."/>
        </authorList>
    </citation>
    <scope>NUCLEOTIDE SEQUENCE [LARGE SCALE GENOMIC DNA]</scope>
    <source>
        <strain evidence="2 3">NBRC 108923</strain>
    </source>
</reference>
<dbReference type="InterPro" id="IPR036518">
    <property type="entry name" value="CobE/GbiG_C_sf"/>
</dbReference>
<dbReference type="Gene3D" id="3.30.420.180">
    <property type="entry name" value="CobE/GbiG C-terminal domain"/>
    <property type="match status" value="1"/>
</dbReference>
<dbReference type="Pfam" id="PF01890">
    <property type="entry name" value="CbiG_C"/>
    <property type="match status" value="1"/>
</dbReference>
<proteinExistence type="predicted"/>
<dbReference type="SUPFAM" id="SSF159664">
    <property type="entry name" value="CobE/GbiG C-terminal domain-like"/>
    <property type="match status" value="1"/>
</dbReference>
<gene>
    <name evidence="2" type="ORF">IBL26_05140</name>
</gene>
<organism evidence="2 3">
    <name type="scientific">Teichococcus aerophilus</name>
    <dbReference type="NCBI Taxonomy" id="1224513"/>
    <lineage>
        <taxon>Bacteria</taxon>
        <taxon>Pseudomonadati</taxon>
        <taxon>Pseudomonadota</taxon>
        <taxon>Alphaproteobacteria</taxon>
        <taxon>Acetobacterales</taxon>
        <taxon>Roseomonadaceae</taxon>
        <taxon>Roseomonas</taxon>
    </lineage>
</organism>
<dbReference type="Proteomes" id="UP000626026">
    <property type="component" value="Unassembled WGS sequence"/>
</dbReference>
<evidence type="ECO:0000259" key="1">
    <source>
        <dbReference type="Pfam" id="PF01890"/>
    </source>
</evidence>
<sequence length="123" mass="11986">MIVAGMGCRPGVAPEAVLALLKRAGQGLPAFTHLAAPAFRVGETSLAEAAARLGLELLWLEAPALEAVQPLCPTRSAAALRATGLASVAEACALAGAGMGASLLLPRIDGAGVTCAVAAGSSA</sequence>
<feature type="domain" description="CobE/GbiG C-terminal" evidence="1">
    <location>
        <begin position="2"/>
        <end position="118"/>
    </location>
</feature>
<protein>
    <submittedName>
        <fullName evidence="2">Cobalamin biosynthesis protein</fullName>
    </submittedName>
</protein>
<dbReference type="InterPro" id="IPR002750">
    <property type="entry name" value="CobE/GbiG_C"/>
</dbReference>
<dbReference type="EMBL" id="JACTVA010000006">
    <property type="protein sequence ID" value="MBC9206213.1"/>
    <property type="molecule type" value="Genomic_DNA"/>
</dbReference>
<keyword evidence="3" id="KW-1185">Reference proteome</keyword>
<evidence type="ECO:0000313" key="3">
    <source>
        <dbReference type="Proteomes" id="UP000626026"/>
    </source>
</evidence>
<name>A0ABR7RIF5_9PROT</name>
<comment type="caution">
    <text evidence="2">The sequence shown here is derived from an EMBL/GenBank/DDBJ whole genome shotgun (WGS) entry which is preliminary data.</text>
</comment>
<evidence type="ECO:0000313" key="2">
    <source>
        <dbReference type="EMBL" id="MBC9206213.1"/>
    </source>
</evidence>
<accession>A0ABR7RIF5</accession>